<dbReference type="Proteomes" id="UP001153076">
    <property type="component" value="Unassembled WGS sequence"/>
</dbReference>
<gene>
    <name evidence="1" type="ORF">Cgig2_020940</name>
</gene>
<name>A0A9Q1JPN8_9CARY</name>
<keyword evidence="2" id="KW-1185">Reference proteome</keyword>
<accession>A0A9Q1JPN8</accession>
<dbReference type="AlphaFoldDB" id="A0A9Q1JPN8"/>
<evidence type="ECO:0000313" key="1">
    <source>
        <dbReference type="EMBL" id="KAJ8428719.1"/>
    </source>
</evidence>
<dbReference type="EMBL" id="JAKOGI010000976">
    <property type="protein sequence ID" value="KAJ8428719.1"/>
    <property type="molecule type" value="Genomic_DNA"/>
</dbReference>
<sequence length="175" mass="18924">MSHAPGLREPPTSPSPAAGCSLLGFSRASGEFLKSCLRGVGFYSVEVTAGLVDGFCPRRLPQRRHISRRRLFRLPEAHQFSPVHCLFRAQPRGGDGFDGVNSGEPFPPWAAGWKEHGWIKILTSMAEMCRGNGNGAPSSFLDTTSTAAAAAVLGFQKNAQMMQKPPLTPMSLDLR</sequence>
<comment type="caution">
    <text evidence="1">The sequence shown here is derived from an EMBL/GenBank/DDBJ whole genome shotgun (WGS) entry which is preliminary data.</text>
</comment>
<protein>
    <submittedName>
        <fullName evidence="1">Uncharacterized protein</fullName>
    </submittedName>
</protein>
<organism evidence="1 2">
    <name type="scientific">Carnegiea gigantea</name>
    <dbReference type="NCBI Taxonomy" id="171969"/>
    <lineage>
        <taxon>Eukaryota</taxon>
        <taxon>Viridiplantae</taxon>
        <taxon>Streptophyta</taxon>
        <taxon>Embryophyta</taxon>
        <taxon>Tracheophyta</taxon>
        <taxon>Spermatophyta</taxon>
        <taxon>Magnoliopsida</taxon>
        <taxon>eudicotyledons</taxon>
        <taxon>Gunneridae</taxon>
        <taxon>Pentapetalae</taxon>
        <taxon>Caryophyllales</taxon>
        <taxon>Cactineae</taxon>
        <taxon>Cactaceae</taxon>
        <taxon>Cactoideae</taxon>
        <taxon>Echinocereeae</taxon>
        <taxon>Carnegiea</taxon>
    </lineage>
</organism>
<evidence type="ECO:0000313" key="2">
    <source>
        <dbReference type="Proteomes" id="UP001153076"/>
    </source>
</evidence>
<proteinExistence type="predicted"/>
<reference evidence="1" key="1">
    <citation type="submission" date="2022-04" db="EMBL/GenBank/DDBJ databases">
        <title>Carnegiea gigantea Genome sequencing and assembly v2.</title>
        <authorList>
            <person name="Copetti D."/>
            <person name="Sanderson M.J."/>
            <person name="Burquez A."/>
            <person name="Wojciechowski M.F."/>
        </authorList>
    </citation>
    <scope>NUCLEOTIDE SEQUENCE</scope>
    <source>
        <strain evidence="1">SGP5-SGP5p</strain>
        <tissue evidence="1">Aerial part</tissue>
    </source>
</reference>